<evidence type="ECO:0000256" key="3">
    <source>
        <dbReference type="ARBA" id="ARBA00022980"/>
    </source>
</evidence>
<dbReference type="GO" id="GO:1990904">
    <property type="term" value="C:ribonucleoprotein complex"/>
    <property type="evidence" value="ECO:0007669"/>
    <property type="project" value="UniProtKB-KW"/>
</dbReference>
<comment type="subunit">
    <text evidence="6">Part of the ribosomal stalk of the 50S ribosomal subunit. The N-terminus interacts with L11 and the large rRNA to form the base of the stalk. The C-terminus forms an elongated spine to which L12 dimers bind in a sequential fashion forming a multimeric L10(L12)X complex.</text>
</comment>
<dbReference type="Gene3D" id="3.30.70.1730">
    <property type="match status" value="1"/>
</dbReference>
<dbReference type="InterPro" id="IPR047865">
    <property type="entry name" value="Ribosomal_uL10_bac_type"/>
</dbReference>
<evidence type="ECO:0000313" key="8">
    <source>
        <dbReference type="Proteomes" id="UP001185092"/>
    </source>
</evidence>
<evidence type="ECO:0000313" key="7">
    <source>
        <dbReference type="EMBL" id="MDR6237952.1"/>
    </source>
</evidence>
<keyword evidence="6" id="KW-0694">RNA-binding</keyword>
<reference evidence="7" key="1">
    <citation type="submission" date="2023-07" db="EMBL/GenBank/DDBJ databases">
        <title>Genomic Encyclopedia of Type Strains, Phase IV (KMG-IV): sequencing the most valuable type-strain genomes for metagenomic binning, comparative biology and taxonomic classification.</title>
        <authorList>
            <person name="Goeker M."/>
        </authorList>
    </citation>
    <scope>NUCLEOTIDE SEQUENCE</scope>
    <source>
        <strain evidence="7">DSM 26174</strain>
    </source>
</reference>
<dbReference type="InterPro" id="IPR022973">
    <property type="entry name" value="Ribosomal_uL10_bac"/>
</dbReference>
<evidence type="ECO:0000256" key="1">
    <source>
        <dbReference type="ARBA" id="ARBA00002633"/>
    </source>
</evidence>
<dbReference type="AlphaFoldDB" id="A0AAE3XK86"/>
<comment type="function">
    <text evidence="1 6">Forms part of the ribosomal stalk, playing a central role in the interaction of the ribosome with GTP-bound translation factors.</text>
</comment>
<dbReference type="GO" id="GO:0005840">
    <property type="term" value="C:ribosome"/>
    <property type="evidence" value="ECO:0007669"/>
    <property type="project" value="UniProtKB-KW"/>
</dbReference>
<dbReference type="Proteomes" id="UP001185092">
    <property type="component" value="Unassembled WGS sequence"/>
</dbReference>
<comment type="caution">
    <text evidence="7">The sequence shown here is derived from an EMBL/GenBank/DDBJ whole genome shotgun (WGS) entry which is preliminary data.</text>
</comment>
<gene>
    <name evidence="6" type="primary">rplJ</name>
    <name evidence="7" type="ORF">HNQ88_000928</name>
</gene>
<comment type="similarity">
    <text evidence="2 6">Belongs to the universal ribosomal protein uL10 family.</text>
</comment>
<evidence type="ECO:0000256" key="4">
    <source>
        <dbReference type="ARBA" id="ARBA00023274"/>
    </source>
</evidence>
<dbReference type="EMBL" id="JAVDQD010000001">
    <property type="protein sequence ID" value="MDR6237952.1"/>
    <property type="molecule type" value="Genomic_DNA"/>
</dbReference>
<dbReference type="GO" id="GO:0006412">
    <property type="term" value="P:translation"/>
    <property type="evidence" value="ECO:0007669"/>
    <property type="project" value="UniProtKB-UniRule"/>
</dbReference>
<dbReference type="Pfam" id="PF00466">
    <property type="entry name" value="Ribosomal_L10"/>
    <property type="match status" value="1"/>
</dbReference>
<accession>A0AAE3XK86</accession>
<keyword evidence="6" id="KW-0699">rRNA-binding</keyword>
<dbReference type="RefSeq" id="WP_309937421.1">
    <property type="nucleotide sequence ID" value="NZ_AP025305.1"/>
</dbReference>
<keyword evidence="3 6" id="KW-0689">Ribosomal protein</keyword>
<dbReference type="SUPFAM" id="SSF160369">
    <property type="entry name" value="Ribosomal protein L10-like"/>
    <property type="match status" value="1"/>
</dbReference>
<dbReference type="NCBIfam" id="NF000955">
    <property type="entry name" value="PRK00099.1-1"/>
    <property type="match status" value="1"/>
</dbReference>
<dbReference type="CDD" id="cd05797">
    <property type="entry name" value="Ribosomal_L10"/>
    <property type="match status" value="1"/>
</dbReference>
<keyword evidence="4 6" id="KW-0687">Ribonucleoprotein</keyword>
<evidence type="ECO:0000256" key="6">
    <source>
        <dbReference type="HAMAP-Rule" id="MF_00362"/>
    </source>
</evidence>
<dbReference type="InterPro" id="IPR043141">
    <property type="entry name" value="Ribosomal_uL10-like_sf"/>
</dbReference>
<dbReference type="PANTHER" id="PTHR11560">
    <property type="entry name" value="39S RIBOSOMAL PROTEIN L10, MITOCHONDRIAL"/>
    <property type="match status" value="1"/>
</dbReference>
<evidence type="ECO:0000256" key="5">
    <source>
        <dbReference type="ARBA" id="ARBA00035202"/>
    </source>
</evidence>
<dbReference type="HAMAP" id="MF_00362">
    <property type="entry name" value="Ribosomal_uL10"/>
    <property type="match status" value="1"/>
</dbReference>
<proteinExistence type="inferred from homology"/>
<keyword evidence="8" id="KW-1185">Reference proteome</keyword>
<evidence type="ECO:0000256" key="2">
    <source>
        <dbReference type="ARBA" id="ARBA00008889"/>
    </source>
</evidence>
<name>A0AAE3XK86_9BACT</name>
<dbReference type="GO" id="GO:0070180">
    <property type="term" value="F:large ribosomal subunit rRNA binding"/>
    <property type="evidence" value="ECO:0007669"/>
    <property type="project" value="UniProtKB-UniRule"/>
</dbReference>
<dbReference type="InterPro" id="IPR001790">
    <property type="entry name" value="Ribosomal_uL10"/>
</dbReference>
<protein>
    <recommendedName>
        <fullName evidence="5 6">Large ribosomal subunit protein uL10</fullName>
    </recommendedName>
</protein>
<organism evidence="7 8">
    <name type="scientific">Aureibacter tunicatorum</name>
    <dbReference type="NCBI Taxonomy" id="866807"/>
    <lineage>
        <taxon>Bacteria</taxon>
        <taxon>Pseudomonadati</taxon>
        <taxon>Bacteroidota</taxon>
        <taxon>Cytophagia</taxon>
        <taxon>Cytophagales</taxon>
        <taxon>Persicobacteraceae</taxon>
        <taxon>Aureibacter</taxon>
    </lineage>
</organism>
<sequence length="174" mass="19480">MDKVEKNQVIEELLSKFEENDFFYIVDASTLTVAEINDFRRLCFEKGVEYKVYKNTLIRKALERLEADFAPFVDGDVFKGQSGIIFSKEVSNLPAKILKEFRKSAEKPTLKGASIDYDLFVGDNQIDPLSKLKSKVELIGEVIGLLQSPAKNVISGLKRSGGDIAGILKTLSER</sequence>